<protein>
    <submittedName>
        <fullName evidence="14">E3 ubiquitin-protein ligase MARCHF8</fullName>
    </submittedName>
</protein>
<dbReference type="PANTHER" id="PTHR45981">
    <property type="entry name" value="LD02310P"/>
    <property type="match status" value="1"/>
</dbReference>
<proteinExistence type="predicted"/>
<sequence>MLDFYEPKTMPVQQILVNPVTLQQTINKDRKNGKPKSSDGIITIPNLENSDEKPKPIAKKSLSTTSVVSSMEICRICHCEAEPDQPLISPCLCAGSLQYVHQSCLQRWIKSSDTKKCELCKYEFIMESKMKPITKWKALDMTRSERRKILCSVSFHVIAITCVVWSLWVLIGRTAEEVKQGQLNWPFWTKLVVVAIGFTGGLVFMYVQCKVYVQLWKRLKAFNRIILVKDVPPPQEAAEYI</sequence>
<feature type="transmembrane region" description="Helical" evidence="11">
    <location>
        <begin position="149"/>
        <end position="171"/>
    </location>
</feature>
<keyword evidence="4" id="KW-0479">Metal-binding</keyword>
<keyword evidence="11" id="KW-0812">Transmembrane</keyword>
<gene>
    <name evidence="14" type="ORF">P5673_013148</name>
</gene>
<dbReference type="SMART" id="SM00744">
    <property type="entry name" value="RINGv"/>
    <property type="match status" value="1"/>
</dbReference>
<organism evidence="14 15">
    <name type="scientific">Acropora cervicornis</name>
    <name type="common">Staghorn coral</name>
    <dbReference type="NCBI Taxonomy" id="6130"/>
    <lineage>
        <taxon>Eukaryota</taxon>
        <taxon>Metazoa</taxon>
        <taxon>Cnidaria</taxon>
        <taxon>Anthozoa</taxon>
        <taxon>Hexacorallia</taxon>
        <taxon>Scleractinia</taxon>
        <taxon>Astrocoeniina</taxon>
        <taxon>Acroporidae</taxon>
        <taxon>Acropora</taxon>
    </lineage>
</organism>
<dbReference type="GO" id="GO:0008270">
    <property type="term" value="F:zinc ion binding"/>
    <property type="evidence" value="ECO:0007669"/>
    <property type="project" value="UniProtKB-KW"/>
</dbReference>
<feature type="domain" description="RING-CH-type" evidence="13">
    <location>
        <begin position="66"/>
        <end position="127"/>
    </location>
</feature>
<evidence type="ECO:0000256" key="4">
    <source>
        <dbReference type="ARBA" id="ARBA00022723"/>
    </source>
</evidence>
<feature type="transmembrane region" description="Helical" evidence="11">
    <location>
        <begin position="191"/>
        <end position="213"/>
    </location>
</feature>
<keyword evidence="6" id="KW-0862">Zinc</keyword>
<evidence type="ECO:0000256" key="7">
    <source>
        <dbReference type="ARBA" id="ARBA00022859"/>
    </source>
</evidence>
<keyword evidence="11" id="KW-1133">Transmembrane helix</keyword>
<evidence type="ECO:0000313" key="14">
    <source>
        <dbReference type="EMBL" id="KAK2563445.1"/>
    </source>
</evidence>
<dbReference type="InterPro" id="IPR011016">
    <property type="entry name" value="Znf_RING-CH"/>
</dbReference>
<evidence type="ECO:0000256" key="5">
    <source>
        <dbReference type="ARBA" id="ARBA00022771"/>
    </source>
</evidence>
<dbReference type="InterPro" id="IPR013083">
    <property type="entry name" value="Znf_RING/FYVE/PHD"/>
</dbReference>
<dbReference type="SUPFAM" id="SSF57850">
    <property type="entry name" value="RING/U-box"/>
    <property type="match status" value="1"/>
</dbReference>
<evidence type="ECO:0000259" key="12">
    <source>
        <dbReference type="PROSITE" id="PS50089"/>
    </source>
</evidence>
<evidence type="ECO:0000256" key="9">
    <source>
        <dbReference type="PROSITE-ProRule" id="PRU00175"/>
    </source>
</evidence>
<dbReference type="Pfam" id="PF12906">
    <property type="entry name" value="RINGv"/>
    <property type="match status" value="1"/>
</dbReference>
<keyword evidence="5 9" id="KW-0863">Zinc-finger</keyword>
<evidence type="ECO:0000256" key="3">
    <source>
        <dbReference type="ARBA" id="ARBA00004520"/>
    </source>
</evidence>
<reference evidence="14" key="1">
    <citation type="journal article" date="2023" name="G3 (Bethesda)">
        <title>Whole genome assembly and annotation of the endangered Caribbean coral Acropora cervicornis.</title>
        <authorList>
            <person name="Selwyn J.D."/>
            <person name="Vollmer S.V."/>
        </authorList>
    </citation>
    <scope>NUCLEOTIDE SEQUENCE</scope>
    <source>
        <strain evidence="14">K2</strain>
    </source>
</reference>
<dbReference type="EMBL" id="JARQWQ010000025">
    <property type="protein sequence ID" value="KAK2563445.1"/>
    <property type="molecule type" value="Genomic_DNA"/>
</dbReference>
<comment type="caution">
    <text evidence="14">The sequence shown here is derived from an EMBL/GenBank/DDBJ whole genome shotgun (WGS) entry which is preliminary data.</text>
</comment>
<evidence type="ECO:0000313" key="15">
    <source>
        <dbReference type="Proteomes" id="UP001249851"/>
    </source>
</evidence>
<dbReference type="GO" id="GO:0005765">
    <property type="term" value="C:lysosomal membrane"/>
    <property type="evidence" value="ECO:0007669"/>
    <property type="project" value="UniProtKB-SubCell"/>
</dbReference>
<keyword evidence="7" id="KW-0391">Immunity</keyword>
<name>A0AAD9QLE3_ACRCE</name>
<feature type="domain" description="RING-type" evidence="12">
    <location>
        <begin position="74"/>
        <end position="121"/>
    </location>
</feature>
<dbReference type="Proteomes" id="UP001249851">
    <property type="component" value="Unassembled WGS sequence"/>
</dbReference>
<evidence type="ECO:0000256" key="6">
    <source>
        <dbReference type="ARBA" id="ARBA00022833"/>
    </source>
</evidence>
<accession>A0AAD9QLE3</accession>
<dbReference type="CDD" id="cd16698">
    <property type="entry name" value="RING_CH-C4HC3_MARCH1-like"/>
    <property type="match status" value="1"/>
</dbReference>
<dbReference type="GO" id="GO:0002376">
    <property type="term" value="P:immune system process"/>
    <property type="evidence" value="ECO:0007669"/>
    <property type="project" value="UniProtKB-KW"/>
</dbReference>
<evidence type="ECO:0000259" key="13">
    <source>
        <dbReference type="PROSITE" id="PS51292"/>
    </source>
</evidence>
<reference evidence="14" key="2">
    <citation type="journal article" date="2023" name="Science">
        <title>Genomic signatures of disease resistance in endangered staghorn corals.</title>
        <authorList>
            <person name="Vollmer S.V."/>
            <person name="Selwyn J.D."/>
            <person name="Despard B.A."/>
            <person name="Roesel C.L."/>
        </authorList>
    </citation>
    <scope>NUCLEOTIDE SEQUENCE</scope>
    <source>
        <strain evidence="14">K2</strain>
    </source>
</reference>
<dbReference type="Gene3D" id="3.30.40.10">
    <property type="entry name" value="Zinc/RING finger domain, C3HC4 (zinc finger)"/>
    <property type="match status" value="1"/>
</dbReference>
<evidence type="ECO:0000256" key="10">
    <source>
        <dbReference type="SAM" id="MobiDB-lite"/>
    </source>
</evidence>
<dbReference type="InterPro" id="IPR001841">
    <property type="entry name" value="Znf_RING"/>
</dbReference>
<dbReference type="PROSITE" id="PS51292">
    <property type="entry name" value="ZF_RING_CH"/>
    <property type="match status" value="1"/>
</dbReference>
<evidence type="ECO:0000256" key="11">
    <source>
        <dbReference type="SAM" id="Phobius"/>
    </source>
</evidence>
<evidence type="ECO:0000256" key="8">
    <source>
        <dbReference type="ARBA" id="ARBA00023329"/>
    </source>
</evidence>
<keyword evidence="8" id="KW-0968">Cytoplasmic vesicle</keyword>
<feature type="region of interest" description="Disordered" evidence="10">
    <location>
        <begin position="28"/>
        <end position="58"/>
    </location>
</feature>
<dbReference type="PROSITE" id="PS50089">
    <property type="entry name" value="ZF_RING_2"/>
    <property type="match status" value="1"/>
</dbReference>
<dbReference type="GO" id="GO:0031901">
    <property type="term" value="C:early endosome membrane"/>
    <property type="evidence" value="ECO:0007669"/>
    <property type="project" value="UniProtKB-SubCell"/>
</dbReference>
<keyword evidence="11" id="KW-0472">Membrane</keyword>
<comment type="subcellular location">
    <subcellularLocation>
        <location evidence="2">Cytoplasmic vesicle membrane</location>
        <topology evidence="2">Multi-pass membrane protein</topology>
    </subcellularLocation>
    <subcellularLocation>
        <location evidence="3">Early endosome membrane</location>
        <topology evidence="3">Multi-pass membrane protein</topology>
    </subcellularLocation>
    <subcellularLocation>
        <location evidence="1">Lysosome membrane</location>
        <topology evidence="1">Multi-pass membrane protein</topology>
    </subcellularLocation>
</comment>
<dbReference type="AlphaFoldDB" id="A0AAD9QLE3"/>
<evidence type="ECO:0000256" key="2">
    <source>
        <dbReference type="ARBA" id="ARBA00004439"/>
    </source>
</evidence>
<evidence type="ECO:0000256" key="1">
    <source>
        <dbReference type="ARBA" id="ARBA00004155"/>
    </source>
</evidence>
<keyword evidence="15" id="KW-1185">Reference proteome</keyword>